<name>A0A286TXF9_9BACT</name>
<accession>A0A286TXF9</accession>
<reference evidence="2" key="1">
    <citation type="journal article" date="2017" name="Environ. Microbiol. Rep.">
        <title>Genetic Diversity of Marine Anaerobic Ammonium-Oxidizing Bacteria as Revealed by Genomic and Proteomic Analyses of 'Candidatus Scalindua japonica'.</title>
        <authorList>
            <person name="Oshiki M."/>
            <person name="Mizuto K."/>
            <person name="Kimura Z."/>
            <person name="Kindaichi T."/>
            <person name="Satoh H."/>
            <person name="Okabe S."/>
        </authorList>
    </citation>
    <scope>NUCLEOTIDE SEQUENCE [LARGE SCALE GENOMIC DNA]</scope>
    <source>
        <strain evidence="2">husup-a2</strain>
    </source>
</reference>
<evidence type="ECO:0000313" key="1">
    <source>
        <dbReference type="EMBL" id="GAX60560.1"/>
    </source>
</evidence>
<sequence length="66" mass="7345">MKGITGSISSNKTAENTRKQQVRRYYRIAVKPTIITPYLFLFISCYVSDLAHNHEAAGSNPVSATK</sequence>
<dbReference type="Proteomes" id="UP000218542">
    <property type="component" value="Unassembled WGS sequence"/>
</dbReference>
<gene>
    <name evidence="1" type="ORF">SCALIN_C13_0072</name>
</gene>
<protein>
    <submittedName>
        <fullName evidence="1">Uncharacterized protein</fullName>
    </submittedName>
</protein>
<organism evidence="1 2">
    <name type="scientific">Candidatus Scalindua japonica</name>
    <dbReference type="NCBI Taxonomy" id="1284222"/>
    <lineage>
        <taxon>Bacteria</taxon>
        <taxon>Pseudomonadati</taxon>
        <taxon>Planctomycetota</taxon>
        <taxon>Candidatus Brocadiia</taxon>
        <taxon>Candidatus Brocadiales</taxon>
        <taxon>Candidatus Scalinduaceae</taxon>
        <taxon>Candidatus Scalindua</taxon>
    </lineage>
</organism>
<evidence type="ECO:0000313" key="2">
    <source>
        <dbReference type="Proteomes" id="UP000218542"/>
    </source>
</evidence>
<dbReference type="AlphaFoldDB" id="A0A286TXF9"/>
<keyword evidence="2" id="KW-1185">Reference proteome</keyword>
<comment type="caution">
    <text evidence="1">The sequence shown here is derived from an EMBL/GenBank/DDBJ whole genome shotgun (WGS) entry which is preliminary data.</text>
</comment>
<dbReference type="EMBL" id="BAOS01000013">
    <property type="protein sequence ID" value="GAX60560.1"/>
    <property type="molecule type" value="Genomic_DNA"/>
</dbReference>
<proteinExistence type="predicted"/>